<dbReference type="EMBL" id="FQVX01000004">
    <property type="protein sequence ID" value="SHH11734.1"/>
    <property type="molecule type" value="Genomic_DNA"/>
</dbReference>
<feature type="transmembrane region" description="Helical" evidence="1">
    <location>
        <begin position="852"/>
        <end position="878"/>
    </location>
</feature>
<feature type="transmembrane region" description="Helical" evidence="1">
    <location>
        <begin position="436"/>
        <end position="456"/>
    </location>
</feature>
<feature type="transmembrane region" description="Helical" evidence="1">
    <location>
        <begin position="364"/>
        <end position="383"/>
    </location>
</feature>
<feature type="transmembrane region" description="Helical" evidence="1">
    <location>
        <begin position="476"/>
        <end position="495"/>
    </location>
</feature>
<protein>
    <submittedName>
        <fullName evidence="2">Putative ABC transport system permease protein</fullName>
    </submittedName>
</protein>
<keyword evidence="1" id="KW-0472">Membrane</keyword>
<accession>A0A1M5QC24</accession>
<proteinExistence type="predicted"/>
<feature type="transmembrane region" description="Helical" evidence="1">
    <location>
        <begin position="762"/>
        <end position="784"/>
    </location>
</feature>
<evidence type="ECO:0000313" key="2">
    <source>
        <dbReference type="EMBL" id="SHH11734.1"/>
    </source>
</evidence>
<reference evidence="2 3" key="1">
    <citation type="submission" date="2016-11" db="EMBL/GenBank/DDBJ databases">
        <authorList>
            <person name="Jaros S."/>
            <person name="Januszkiewicz K."/>
            <person name="Wedrychowicz H."/>
        </authorList>
    </citation>
    <scope>NUCLEOTIDE SEQUENCE [LARGE SCALE GENOMIC DNA]</scope>
    <source>
        <strain evidence="2 3">DSM 45408</strain>
    </source>
</reference>
<keyword evidence="1" id="KW-1133">Transmembrane helix</keyword>
<evidence type="ECO:0000256" key="1">
    <source>
        <dbReference type="SAM" id="Phobius"/>
    </source>
</evidence>
<feature type="transmembrane region" description="Helical" evidence="1">
    <location>
        <begin position="403"/>
        <end position="424"/>
    </location>
</feature>
<feature type="transmembrane region" description="Helical" evidence="1">
    <location>
        <begin position="805"/>
        <end position="832"/>
    </location>
</feature>
<keyword evidence="3" id="KW-1185">Reference proteome</keyword>
<organism evidence="2 3">
    <name type="scientific">Geodermatophilus nigrescens</name>
    <dbReference type="NCBI Taxonomy" id="1070870"/>
    <lineage>
        <taxon>Bacteria</taxon>
        <taxon>Bacillati</taxon>
        <taxon>Actinomycetota</taxon>
        <taxon>Actinomycetes</taxon>
        <taxon>Geodermatophilales</taxon>
        <taxon>Geodermatophilaceae</taxon>
        <taxon>Geodermatophilus</taxon>
    </lineage>
</organism>
<dbReference type="Proteomes" id="UP000184471">
    <property type="component" value="Unassembled WGS sequence"/>
</dbReference>
<dbReference type="AlphaFoldDB" id="A0A1M5QC24"/>
<evidence type="ECO:0000313" key="3">
    <source>
        <dbReference type="Proteomes" id="UP000184471"/>
    </source>
</evidence>
<dbReference type="STRING" id="1070870.SAMN05444351_4088"/>
<keyword evidence="1" id="KW-0812">Transmembrane</keyword>
<gene>
    <name evidence="2" type="ORF">SAMN05444351_4088</name>
</gene>
<name>A0A1M5QC24_9ACTN</name>
<dbReference type="RefSeq" id="WP_073422198.1">
    <property type="nucleotide sequence ID" value="NZ_FQVX01000004.1"/>
</dbReference>
<sequence length="894" mass="89617">MTTARRLLRRLRVALVPGGGQALALAALAALLAAALVSAPLFLAAAEEGAWLGERGRTDEADLGAVLDTTTVPTSGAPSPARIGRAGELDEGVTAAVAAAGLPDPRLQVRLREPLLAEGPGGLTGLELLARTGWEEQVDFVAGGPGDGVAVPRRLAEATGLAPGGVLEATSAQGLPVSLPVTGVYAEPVAPLPAYWAEQASLFVPRIRKVTGLPIPRPPVLLAPREVVLGTATELQVDLFLQWRVAVPDGIGTDGARDVLARVDGLRDALADPASPVGRLTAQEDVARPTPRSGLGDALVAVDDTVALLRSPVRAVGAGAGLTALVLVGAWAGHRVRRREDELRLLLARGGSPVRAAGQAVREALLPVLAGTAAGAAAGWLLVRQFGPAPRFPAGTLPPAAAVLAAGALAGLAVLALTTALLVARLDRGGRPAPARLPWLAVTAAVTAVVAVPAVAGADTGAAGDDGGGGLGVLPLLLPLPVAAVVAGLLTAGLSRVGRGAGRRLPAPAFLAVRRVAAASGTSRLVVVTTAVSLGLVVHATTLAGSAERTMDAKAAVAAGAETVVPLLRRTDEPGPVPAGTALVSTEAGVTLSPGDLDADLLALDPAEVAGVLRWDDGLADRPVRDVLDALAGYRGDRVPVLLAGPLPDDALGAPGTDLVLTRVRSYTLPLEVVGRVAAFPGQPSRTPLVVADRGAVEAVLAASGRDPVQLLDRQVWAGTPPGVLLPELEAGGHAFDRETVTTAGAFPARPAARAQLWSLEYLRAVGLAAGALGLLGVVLHALAQQRRRRVAAVMLARAGLRRRSADLAVALETGLLAGLGAAVAVAVALPASALVVRLLDPDPGVLPGPVLAVPAGTLAVVAAGVAAVAGVSAVLAARARRTADAGLVVRGAP</sequence>
<feature type="transmembrane region" description="Helical" evidence="1">
    <location>
        <begin position="315"/>
        <end position="334"/>
    </location>
</feature>
<feature type="transmembrane region" description="Helical" evidence="1">
    <location>
        <begin position="516"/>
        <end position="538"/>
    </location>
</feature>
<dbReference type="OrthoDB" id="5173081at2"/>